<keyword evidence="2" id="KW-1133">Transmembrane helix</keyword>
<organism evidence="3 4">
    <name type="scientific">Gulosibacter molinativorax</name>
    <dbReference type="NCBI Taxonomy" id="256821"/>
    <lineage>
        <taxon>Bacteria</taxon>
        <taxon>Bacillati</taxon>
        <taxon>Actinomycetota</taxon>
        <taxon>Actinomycetes</taxon>
        <taxon>Micrococcales</taxon>
        <taxon>Microbacteriaceae</taxon>
        <taxon>Gulosibacter</taxon>
    </lineage>
</organism>
<gene>
    <name evidence="3" type="ORF">C7K25_00725</name>
</gene>
<feature type="region of interest" description="Disordered" evidence="1">
    <location>
        <begin position="1"/>
        <end position="31"/>
    </location>
</feature>
<dbReference type="InterPro" id="IPR048136">
    <property type="entry name" value="STM3941-like"/>
</dbReference>
<evidence type="ECO:0000256" key="2">
    <source>
        <dbReference type="SAM" id="Phobius"/>
    </source>
</evidence>
<dbReference type="EMBL" id="PXVD01000001">
    <property type="protein sequence ID" value="MDJ1369908.1"/>
    <property type="molecule type" value="Genomic_DNA"/>
</dbReference>
<evidence type="ECO:0000256" key="1">
    <source>
        <dbReference type="SAM" id="MobiDB-lite"/>
    </source>
</evidence>
<feature type="transmembrane region" description="Helical" evidence="2">
    <location>
        <begin position="84"/>
        <end position="105"/>
    </location>
</feature>
<accession>A0ABT7C3U0</accession>
<proteinExistence type="predicted"/>
<keyword evidence="2" id="KW-0812">Transmembrane</keyword>
<reference evidence="3" key="1">
    <citation type="submission" date="2018-03" db="EMBL/GenBank/DDBJ databases">
        <authorList>
            <person name="Nunes O.C."/>
            <person name="Lopes A.R."/>
            <person name="Froufe H."/>
            <person name="Munoz-Merida A."/>
            <person name="Barroso C."/>
            <person name="Egas C."/>
        </authorList>
    </citation>
    <scope>NUCLEOTIDE SEQUENCE</scope>
    <source>
        <strain evidence="3">ON4</strain>
    </source>
</reference>
<evidence type="ECO:0000313" key="3">
    <source>
        <dbReference type="EMBL" id="MDJ1369908.1"/>
    </source>
</evidence>
<dbReference type="Proteomes" id="UP001170379">
    <property type="component" value="Unassembled WGS sequence"/>
</dbReference>
<feature type="transmembrane region" description="Helical" evidence="2">
    <location>
        <begin position="46"/>
        <end position="69"/>
    </location>
</feature>
<evidence type="ECO:0000313" key="4">
    <source>
        <dbReference type="Proteomes" id="UP001170379"/>
    </source>
</evidence>
<name>A0ABT7C3U0_9MICO</name>
<sequence>MTDHSRPHEYSPVAGAPNNTHGEGQATSRPGGERPGYFYQLKRGKIIGLMVLAVLFVVVSALLFFWALGVEPGALSGRDNGRRITALIVGPIGVLLFGLGLFEIIRNFVRNGKRPGLELRPEGFAERTSSAAPNGLVPWTEVQAFAFMTISRQRFLVFVLTDPERFKSYIGTNKLKQMAFAANHRMYGPIHAVALNNLKASPDDLVEAIPAVTQGAVRLAS</sequence>
<keyword evidence="4" id="KW-1185">Reference proteome</keyword>
<comment type="caution">
    <text evidence="3">The sequence shown here is derived from an EMBL/GenBank/DDBJ whole genome shotgun (WGS) entry which is preliminary data.</text>
</comment>
<reference evidence="3" key="2">
    <citation type="journal article" date="2022" name="Sci. Rep.">
        <title>In silico prediction of the enzymes involved in the degradation of the herbicide molinate by Gulosibacter molinativorax ON4T.</title>
        <authorList>
            <person name="Lopes A.R."/>
            <person name="Bunin E."/>
            <person name="Viana A.T."/>
            <person name="Froufe H."/>
            <person name="Munoz-Merida A."/>
            <person name="Pinho D."/>
            <person name="Figueiredo J."/>
            <person name="Barroso C."/>
            <person name="Vaz-Moreira I."/>
            <person name="Bellanger X."/>
            <person name="Egas C."/>
            <person name="Nunes O.C."/>
        </authorList>
    </citation>
    <scope>NUCLEOTIDE SEQUENCE</scope>
    <source>
        <strain evidence="3">ON4</strain>
    </source>
</reference>
<feature type="compositionally biased region" description="Polar residues" evidence="1">
    <location>
        <begin position="17"/>
        <end position="28"/>
    </location>
</feature>
<dbReference type="NCBIfam" id="NF041635">
    <property type="entry name" value="STM3941_fam"/>
    <property type="match status" value="1"/>
</dbReference>
<keyword evidence="2" id="KW-0472">Membrane</keyword>
<protein>
    <submittedName>
        <fullName evidence="3">Uncharacterized protein</fullName>
    </submittedName>
</protein>
<dbReference type="RefSeq" id="WP_026935570.1">
    <property type="nucleotide sequence ID" value="NZ_CP028426.1"/>
</dbReference>